<evidence type="ECO:0000313" key="2">
    <source>
        <dbReference type="EMBL" id="MBA9078607.1"/>
    </source>
</evidence>
<sequence>MKNFTLTLYFLFALVVSAVAQNTPSNPALEKASSDITRLMVESMSLNENEYIKLKNLNSERLVKAAEAEKMYSDDAEMREVRLREIEDDFEEKLFKMLNSRQVTAYAEFKTKPEANFLSLVQSASAAPKK</sequence>
<evidence type="ECO:0000256" key="1">
    <source>
        <dbReference type="SAM" id="SignalP"/>
    </source>
</evidence>
<feature type="chain" id="PRO_5032822287" evidence="1">
    <location>
        <begin position="21"/>
        <end position="130"/>
    </location>
</feature>
<keyword evidence="2" id="KW-0378">Hydrolase</keyword>
<accession>A0A839GUP8</accession>
<gene>
    <name evidence="2" type="ORF">FHS90_003337</name>
</gene>
<keyword evidence="3" id="KW-1185">Reference proteome</keyword>
<dbReference type="GO" id="GO:0004527">
    <property type="term" value="F:exonuclease activity"/>
    <property type="evidence" value="ECO:0007669"/>
    <property type="project" value="UniProtKB-KW"/>
</dbReference>
<dbReference type="Proteomes" id="UP000563094">
    <property type="component" value="Unassembled WGS sequence"/>
</dbReference>
<protein>
    <submittedName>
        <fullName evidence="2">DNA polymerase/3'-5' exonuclease PolX</fullName>
    </submittedName>
</protein>
<dbReference type="EMBL" id="JACJIQ010000014">
    <property type="protein sequence ID" value="MBA9078607.1"/>
    <property type="molecule type" value="Genomic_DNA"/>
</dbReference>
<evidence type="ECO:0000313" key="3">
    <source>
        <dbReference type="Proteomes" id="UP000563094"/>
    </source>
</evidence>
<dbReference type="AlphaFoldDB" id="A0A839GUP8"/>
<keyword evidence="2" id="KW-0269">Exonuclease</keyword>
<organism evidence="2 3">
    <name type="scientific">Rufibacter quisquiliarum</name>
    <dbReference type="NCBI Taxonomy" id="1549639"/>
    <lineage>
        <taxon>Bacteria</taxon>
        <taxon>Pseudomonadati</taxon>
        <taxon>Bacteroidota</taxon>
        <taxon>Cytophagia</taxon>
        <taxon>Cytophagales</taxon>
        <taxon>Hymenobacteraceae</taxon>
        <taxon>Rufibacter</taxon>
    </lineage>
</organism>
<keyword evidence="1" id="KW-0732">Signal</keyword>
<feature type="signal peptide" evidence="1">
    <location>
        <begin position="1"/>
        <end position="20"/>
    </location>
</feature>
<name>A0A839GUP8_9BACT</name>
<dbReference type="RefSeq" id="WP_066836622.1">
    <property type="nucleotide sequence ID" value="NZ_JACJIQ010000014.1"/>
</dbReference>
<keyword evidence="2" id="KW-0540">Nuclease</keyword>
<proteinExistence type="predicted"/>
<reference evidence="2 3" key="1">
    <citation type="submission" date="2020-08" db="EMBL/GenBank/DDBJ databases">
        <title>Genomic Encyclopedia of Type Strains, Phase IV (KMG-IV): sequencing the most valuable type-strain genomes for metagenomic binning, comparative biology and taxonomic classification.</title>
        <authorList>
            <person name="Goeker M."/>
        </authorList>
    </citation>
    <scope>NUCLEOTIDE SEQUENCE [LARGE SCALE GENOMIC DNA]</scope>
    <source>
        <strain evidence="2 3">DSM 29854</strain>
    </source>
</reference>
<comment type="caution">
    <text evidence="2">The sequence shown here is derived from an EMBL/GenBank/DDBJ whole genome shotgun (WGS) entry which is preliminary data.</text>
</comment>